<feature type="transmembrane region" description="Helical" evidence="2">
    <location>
        <begin position="188"/>
        <end position="207"/>
    </location>
</feature>
<feature type="transmembrane region" description="Helical" evidence="2">
    <location>
        <begin position="227"/>
        <end position="249"/>
    </location>
</feature>
<evidence type="ECO:0000256" key="1">
    <source>
        <dbReference type="SAM" id="MobiDB-lite"/>
    </source>
</evidence>
<dbReference type="EMBL" id="JAGRRH010000011">
    <property type="protein sequence ID" value="KAG7362429.1"/>
    <property type="molecule type" value="Genomic_DNA"/>
</dbReference>
<dbReference type="AlphaFoldDB" id="A0A9K3P9W6"/>
<feature type="transmembrane region" description="Helical" evidence="2">
    <location>
        <begin position="155"/>
        <end position="176"/>
    </location>
</feature>
<name>A0A9K3P9W6_9STRA</name>
<feature type="compositionally biased region" description="Basic and acidic residues" evidence="1">
    <location>
        <begin position="259"/>
        <end position="278"/>
    </location>
</feature>
<organism evidence="3 5">
    <name type="scientific">Nitzschia inconspicua</name>
    <dbReference type="NCBI Taxonomy" id="303405"/>
    <lineage>
        <taxon>Eukaryota</taxon>
        <taxon>Sar</taxon>
        <taxon>Stramenopiles</taxon>
        <taxon>Ochrophyta</taxon>
        <taxon>Bacillariophyta</taxon>
        <taxon>Bacillariophyceae</taxon>
        <taxon>Bacillariophycidae</taxon>
        <taxon>Bacillariales</taxon>
        <taxon>Bacillariaceae</taxon>
        <taxon>Nitzschia</taxon>
    </lineage>
</organism>
<comment type="caution">
    <text evidence="3">The sequence shown here is derived from an EMBL/GenBank/DDBJ whole genome shotgun (WGS) entry which is preliminary data.</text>
</comment>
<reference evidence="3" key="1">
    <citation type="journal article" date="2021" name="Sci. Rep.">
        <title>Diploid genomic architecture of Nitzschia inconspicua, an elite biomass production diatom.</title>
        <authorList>
            <person name="Oliver A."/>
            <person name="Podell S."/>
            <person name="Pinowska A."/>
            <person name="Traller J.C."/>
            <person name="Smith S.R."/>
            <person name="McClure R."/>
            <person name="Beliaev A."/>
            <person name="Bohutskyi P."/>
            <person name="Hill E.A."/>
            <person name="Rabines A."/>
            <person name="Zheng H."/>
            <person name="Allen L.Z."/>
            <person name="Kuo A."/>
            <person name="Grigoriev I.V."/>
            <person name="Allen A.E."/>
            <person name="Hazlebeck D."/>
            <person name="Allen E.E."/>
        </authorList>
    </citation>
    <scope>NUCLEOTIDE SEQUENCE</scope>
    <source>
        <strain evidence="3">Hildebrandi</strain>
    </source>
</reference>
<sequence length="349" mass="38389">MDSIRLDIDGMISQISSCDDPFYPPLELFPYSTSVLSCLSDESPVMKASKKKSGKGMSLERYNFLCWKIMIGLLLEIGILLSVLVTYNCKFYTVLLFNGKDDAFLDVGLFRFSLAGGETSNQSQCTRFSSVSMNADTAPGRWLKDMTAMLSVPRLLAILAPILAAAGCFCTALQVLERKKVCGRWSTSAILLLAGLFQGLSIISFDGQSTCNLFGVLPSSQITDCKYSTGFRMALFASIIYFALSVLVATTPEFSCNSKEGKMHDNNDNRNVSVREEENTSVSSRQSDTKDLPHISTNPETASENSSVKMLTEMPQESDDEIVLEETSLENCCVQEQVSTTQLEHVMPS</sequence>
<reference evidence="3" key="2">
    <citation type="submission" date="2021-04" db="EMBL/GenBank/DDBJ databases">
        <authorList>
            <person name="Podell S."/>
        </authorList>
    </citation>
    <scope>NUCLEOTIDE SEQUENCE</scope>
    <source>
        <strain evidence="3">Hildebrandi</strain>
    </source>
</reference>
<dbReference type="Proteomes" id="UP000693970">
    <property type="component" value="Unassembled WGS sequence"/>
</dbReference>
<evidence type="ECO:0000256" key="2">
    <source>
        <dbReference type="SAM" id="Phobius"/>
    </source>
</evidence>
<dbReference type="EMBL" id="JAGRRH010000031">
    <property type="protein sequence ID" value="KAG7339642.1"/>
    <property type="molecule type" value="Genomic_DNA"/>
</dbReference>
<evidence type="ECO:0000313" key="5">
    <source>
        <dbReference type="Proteomes" id="UP000693970"/>
    </source>
</evidence>
<proteinExistence type="predicted"/>
<feature type="region of interest" description="Disordered" evidence="1">
    <location>
        <begin position="258"/>
        <end position="319"/>
    </location>
</feature>
<gene>
    <name evidence="3" type="ORF">IV203_024681</name>
    <name evidence="4" type="ORF">IV203_025313</name>
</gene>
<accession>A0A9K3P9W6</accession>
<keyword evidence="2" id="KW-0472">Membrane</keyword>
<feature type="compositionally biased region" description="Polar residues" evidence="1">
    <location>
        <begin position="295"/>
        <end position="309"/>
    </location>
</feature>
<keyword evidence="2" id="KW-1133">Transmembrane helix</keyword>
<keyword evidence="5" id="KW-1185">Reference proteome</keyword>
<evidence type="ECO:0000313" key="4">
    <source>
        <dbReference type="EMBL" id="KAG7362429.1"/>
    </source>
</evidence>
<protein>
    <submittedName>
        <fullName evidence="3">Uncharacterized protein</fullName>
    </submittedName>
</protein>
<evidence type="ECO:0000313" key="3">
    <source>
        <dbReference type="EMBL" id="KAG7339642.1"/>
    </source>
</evidence>
<feature type="transmembrane region" description="Helical" evidence="2">
    <location>
        <begin position="65"/>
        <end position="87"/>
    </location>
</feature>
<keyword evidence="2" id="KW-0812">Transmembrane</keyword>